<evidence type="ECO:0000313" key="1">
    <source>
        <dbReference type="EMBL" id="GFC99691.1"/>
    </source>
</evidence>
<feature type="non-terminal residue" evidence="1">
    <location>
        <position position="1"/>
    </location>
</feature>
<sequence>DAEGFSGTKRYLGDLGKTLKTAGSNAFTEGGLDRKISLIVIQLYIEGYFQALLTTMYKHEYLRVRVTDDQVVLKNLPPNSVLIDDIMDLVKGFLASKGFLKGETSSTYTLGHLRGQNASVLKL</sequence>
<gene>
    <name evidence="1" type="ORF">Tci_871661</name>
</gene>
<protein>
    <submittedName>
        <fullName evidence="1">Uncharacterized protein</fullName>
    </submittedName>
</protein>
<dbReference type="EMBL" id="BKCJ011180114">
    <property type="protein sequence ID" value="GFC99691.1"/>
    <property type="molecule type" value="Genomic_DNA"/>
</dbReference>
<dbReference type="AlphaFoldDB" id="A0A699SPC3"/>
<organism evidence="1">
    <name type="scientific">Tanacetum cinerariifolium</name>
    <name type="common">Dalmatian daisy</name>
    <name type="synonym">Chrysanthemum cinerariifolium</name>
    <dbReference type="NCBI Taxonomy" id="118510"/>
    <lineage>
        <taxon>Eukaryota</taxon>
        <taxon>Viridiplantae</taxon>
        <taxon>Streptophyta</taxon>
        <taxon>Embryophyta</taxon>
        <taxon>Tracheophyta</taxon>
        <taxon>Spermatophyta</taxon>
        <taxon>Magnoliopsida</taxon>
        <taxon>eudicotyledons</taxon>
        <taxon>Gunneridae</taxon>
        <taxon>Pentapetalae</taxon>
        <taxon>asterids</taxon>
        <taxon>campanulids</taxon>
        <taxon>Asterales</taxon>
        <taxon>Asteraceae</taxon>
        <taxon>Asteroideae</taxon>
        <taxon>Anthemideae</taxon>
        <taxon>Anthemidinae</taxon>
        <taxon>Tanacetum</taxon>
    </lineage>
</organism>
<comment type="caution">
    <text evidence="1">The sequence shown here is derived from an EMBL/GenBank/DDBJ whole genome shotgun (WGS) entry which is preliminary data.</text>
</comment>
<proteinExistence type="predicted"/>
<reference evidence="1" key="1">
    <citation type="journal article" date="2019" name="Sci. Rep.">
        <title>Draft genome of Tanacetum cinerariifolium, the natural source of mosquito coil.</title>
        <authorList>
            <person name="Yamashiro T."/>
            <person name="Shiraishi A."/>
            <person name="Satake H."/>
            <person name="Nakayama K."/>
        </authorList>
    </citation>
    <scope>NUCLEOTIDE SEQUENCE</scope>
</reference>
<name>A0A699SPC3_TANCI</name>
<accession>A0A699SPC3</accession>